<evidence type="ECO:0000256" key="10">
    <source>
        <dbReference type="ARBA" id="ARBA00023136"/>
    </source>
</evidence>
<evidence type="ECO:0000256" key="12">
    <source>
        <dbReference type="HAMAP-Rule" id="MF_03107"/>
    </source>
</evidence>
<dbReference type="PRINTS" id="PR00081">
    <property type="entry name" value="GDHRDH"/>
</dbReference>
<dbReference type="OrthoDB" id="5545019at2759"/>
<evidence type="ECO:0000256" key="13">
    <source>
        <dbReference type="RuleBase" id="RU000363"/>
    </source>
</evidence>
<sequence>MDFSILLEIFEEYQKAGVFLRLISLIGFLYLFTFAWSLKKLIYEIFLAKGLQLEKFQTRSGAWAIITGASEGIGREFSLQLSERGFNVIIISRSKDKLKALSQEIENTYATKTIVHTMDFSKLKDKDYEALNEIIRDLDIKILVNNVGLSHQMPTPFSLTSSCEISDIITINCIATLRVTKLVIPGMIRRKNGLILTMGSFSGIFPTPLLSTYSGSKAFLTTWSQALAEELKPEGITVQLLNSYFVVSSMSKIKKPSFFVPTPKLFVKTALQSVGLQRGASTPYTTTPYPSHSILNWLLENVVFKLSRSYFLKHNLKVLQKIRNKALQKQFANST</sequence>
<evidence type="ECO:0000256" key="3">
    <source>
        <dbReference type="ARBA" id="ARBA00022692"/>
    </source>
</evidence>
<dbReference type="PANTHER" id="PTHR43086">
    <property type="entry name" value="VERY-LONG-CHAIN 3-OXOOACYL-COA REDUCTASE"/>
    <property type="match status" value="1"/>
</dbReference>
<keyword evidence="4 12" id="KW-0256">Endoplasmic reticulum</keyword>
<dbReference type="PANTHER" id="PTHR43086:SF2">
    <property type="entry name" value="HYDROXYSTEROID DEHYDROGENASE-LIKE PROTEIN 1"/>
    <property type="match status" value="1"/>
</dbReference>
<dbReference type="FunFam" id="3.40.50.720:FF:000137">
    <property type="entry name" value="Hydroxysteroid (17-beta) dehydrogenase 3"/>
    <property type="match status" value="1"/>
</dbReference>
<dbReference type="PRINTS" id="PR00080">
    <property type="entry name" value="SDRFAMILY"/>
</dbReference>
<dbReference type="GO" id="GO:0005789">
    <property type="term" value="C:endoplasmic reticulum membrane"/>
    <property type="evidence" value="ECO:0007669"/>
    <property type="project" value="UniProtKB-SubCell"/>
</dbReference>
<dbReference type="EMBL" id="LFWA01000005">
    <property type="protein sequence ID" value="KTW31306.1"/>
    <property type="molecule type" value="Genomic_DNA"/>
</dbReference>
<protein>
    <recommendedName>
        <fullName evidence="12">Very-long-chain 3-oxoacyl-CoA reductase</fullName>
        <ecNumber evidence="12">1.1.1.330</ecNumber>
    </recommendedName>
    <alternativeName>
        <fullName evidence="12">3-ketoacyl-CoA reductase</fullName>
        <shortName evidence="12">3-ketoreductase</shortName>
        <shortName evidence="12">KAR</shortName>
    </alternativeName>
    <alternativeName>
        <fullName evidence="12">Microsomal beta-keto-reductase</fullName>
    </alternativeName>
</protein>
<evidence type="ECO:0000256" key="9">
    <source>
        <dbReference type="ARBA" id="ARBA00023098"/>
    </source>
</evidence>
<dbReference type="GO" id="GO:0045703">
    <property type="term" value="F:ketoreductase activity"/>
    <property type="evidence" value="ECO:0007669"/>
    <property type="project" value="UniProtKB-UniRule"/>
</dbReference>
<name>A0A0W4ZSF5_PNEJ7</name>
<evidence type="ECO:0000256" key="7">
    <source>
        <dbReference type="ARBA" id="ARBA00022989"/>
    </source>
</evidence>
<keyword evidence="2 12" id="KW-0444">Lipid biosynthesis</keyword>
<dbReference type="AlphaFoldDB" id="A0A0W4ZSF5"/>
<dbReference type="InterPro" id="IPR027533">
    <property type="entry name" value="3_ketoreductase_fungal"/>
</dbReference>
<organism evidence="15 16">
    <name type="scientific">Pneumocystis jirovecii (strain RU7)</name>
    <name type="common">Human pneumocystis pneumonia agent</name>
    <dbReference type="NCBI Taxonomy" id="1408657"/>
    <lineage>
        <taxon>Eukaryota</taxon>
        <taxon>Fungi</taxon>
        <taxon>Dikarya</taxon>
        <taxon>Ascomycota</taxon>
        <taxon>Taphrinomycotina</taxon>
        <taxon>Pneumocystomycetes</taxon>
        <taxon>Pneumocystaceae</taxon>
        <taxon>Pneumocystis</taxon>
    </lineage>
</organism>
<dbReference type="eggNOG" id="KOG1014">
    <property type="taxonomic scope" value="Eukaryota"/>
</dbReference>
<proteinExistence type="inferred from homology"/>
<dbReference type="GO" id="GO:0030497">
    <property type="term" value="P:fatty acid elongation"/>
    <property type="evidence" value="ECO:0007669"/>
    <property type="project" value="UniProtKB-UniRule"/>
</dbReference>
<keyword evidence="10 12" id="KW-0472">Membrane</keyword>
<keyword evidence="6 12" id="KW-0521">NADP</keyword>
<keyword evidence="7 12" id="KW-1133">Transmembrane helix</keyword>
<keyword evidence="3 12" id="KW-0812">Transmembrane</keyword>
<evidence type="ECO:0000256" key="6">
    <source>
        <dbReference type="ARBA" id="ARBA00022857"/>
    </source>
</evidence>
<evidence type="ECO:0000256" key="8">
    <source>
        <dbReference type="ARBA" id="ARBA00023002"/>
    </source>
</evidence>
<dbReference type="STRING" id="1408657.A0A0W4ZSF5"/>
<dbReference type="GO" id="GO:0141040">
    <property type="term" value="F:very-long-chain 3-oxoacyl-CoA reductase activity"/>
    <property type="evidence" value="ECO:0007669"/>
    <property type="project" value="UniProtKB-EC"/>
</dbReference>
<dbReference type="UniPathway" id="UPA00094"/>
<dbReference type="InterPro" id="IPR020904">
    <property type="entry name" value="Sc_DH/Rdtase_CS"/>
</dbReference>
<keyword evidence="5 12" id="KW-0276">Fatty acid metabolism</keyword>
<feature type="binding site" evidence="12">
    <location>
        <position position="200"/>
    </location>
    <ligand>
        <name>substrate</name>
    </ligand>
</feature>
<dbReference type="VEuPathDB" id="FungiDB:T551_01378"/>
<reference evidence="16" key="1">
    <citation type="journal article" date="2016" name="Nat. Commun.">
        <title>Genome analysis of three Pneumocystis species reveals adaptation mechanisms to life exclusively in mammalian hosts.</title>
        <authorList>
            <person name="Ma L."/>
            <person name="Chen Z."/>
            <person name="Huang D.W."/>
            <person name="Kutty G."/>
            <person name="Ishihara M."/>
            <person name="Wang H."/>
            <person name="Abouelleil A."/>
            <person name="Bishop L."/>
            <person name="Davey E."/>
            <person name="Deng R."/>
            <person name="Deng X."/>
            <person name="Fan L."/>
            <person name="Fantoni G."/>
            <person name="Fitzgerald M."/>
            <person name="Gogineni E."/>
            <person name="Goldberg J.M."/>
            <person name="Handley G."/>
            <person name="Hu X."/>
            <person name="Huber C."/>
            <person name="Jiao X."/>
            <person name="Jones K."/>
            <person name="Levin J.Z."/>
            <person name="Liu Y."/>
            <person name="Macdonald P."/>
            <person name="Melnikov A."/>
            <person name="Raley C."/>
            <person name="Sassi M."/>
            <person name="Sherman B.T."/>
            <person name="Song X."/>
            <person name="Sykes S."/>
            <person name="Tran B."/>
            <person name="Walsh L."/>
            <person name="Xia Y."/>
            <person name="Yang J."/>
            <person name="Young S."/>
            <person name="Zeng Q."/>
            <person name="Zheng X."/>
            <person name="Stephens R."/>
            <person name="Nusbaum C."/>
            <person name="Birren B.W."/>
            <person name="Azadi P."/>
            <person name="Lempicki R.A."/>
            <person name="Cuomo C.A."/>
            <person name="Kovacs J.A."/>
        </authorList>
    </citation>
    <scope>NUCLEOTIDE SEQUENCE [LARGE SCALE GENOMIC DNA]</scope>
    <source>
        <strain evidence="16">RU7</strain>
    </source>
</reference>
<dbReference type="GeneID" id="28939896"/>
<evidence type="ECO:0000256" key="2">
    <source>
        <dbReference type="ARBA" id="ARBA00022516"/>
    </source>
</evidence>
<dbReference type="SUPFAM" id="SSF51735">
    <property type="entry name" value="NAD(P)-binding Rossmann-fold domains"/>
    <property type="match status" value="1"/>
</dbReference>
<keyword evidence="9 12" id="KW-0443">Lipid metabolism</keyword>
<evidence type="ECO:0000256" key="1">
    <source>
        <dbReference type="ARBA" id="ARBA00005194"/>
    </source>
</evidence>
<dbReference type="HAMAP" id="MF_03107">
    <property type="entry name" value="3_ketoreductase"/>
    <property type="match status" value="1"/>
</dbReference>
<comment type="function">
    <text evidence="12">Component of the microsomal membrane bound fatty acid elongation system, which produces the 26-carbon very long-chain fatty acids (VLCFA) from palmitate. Catalyzes the reduction of the 3-ketoacyl-CoA intermediate that is formed in each cycle of fatty acid elongation. VLCFAs serve as precursors for ceramide and sphingolipids.</text>
</comment>
<comment type="similarity">
    <text evidence="12 13">Belongs to the short-chain dehydrogenases/reductases (SDR) family.</text>
</comment>
<dbReference type="Proteomes" id="UP000053447">
    <property type="component" value="Unassembled WGS sequence"/>
</dbReference>
<dbReference type="PIRSF" id="PIRSF000126">
    <property type="entry name" value="11-beta-HSD1"/>
    <property type="match status" value="1"/>
</dbReference>
<dbReference type="InterPro" id="IPR002347">
    <property type="entry name" value="SDR_fam"/>
</dbReference>
<dbReference type="EC" id="1.1.1.330" evidence="12"/>
<dbReference type="CDD" id="cd05356">
    <property type="entry name" value="17beta-HSD1_like_SDR_c"/>
    <property type="match status" value="1"/>
</dbReference>
<comment type="caution">
    <text evidence="15">The sequence shown here is derived from an EMBL/GenBank/DDBJ whole genome shotgun (WGS) entry which is preliminary data.</text>
</comment>
<evidence type="ECO:0000313" key="15">
    <source>
        <dbReference type="EMBL" id="KTW31306.1"/>
    </source>
</evidence>
<accession>A0A0W4ZSF5</accession>
<evidence type="ECO:0000256" key="11">
    <source>
        <dbReference type="ARBA" id="ARBA00023160"/>
    </source>
</evidence>
<feature type="active site" description="Proton acceptor" evidence="12">
    <location>
        <position position="213"/>
    </location>
</feature>
<keyword evidence="11 12" id="KW-0275">Fatty acid biosynthesis</keyword>
<evidence type="ECO:0000256" key="4">
    <source>
        <dbReference type="ARBA" id="ARBA00022824"/>
    </source>
</evidence>
<dbReference type="InterPro" id="IPR036291">
    <property type="entry name" value="NAD(P)-bd_dom_sf"/>
</dbReference>
<evidence type="ECO:0000256" key="14">
    <source>
        <dbReference type="SAM" id="Phobius"/>
    </source>
</evidence>
<comment type="subcellular location">
    <subcellularLocation>
        <location evidence="12">Endoplasmic reticulum membrane</location>
        <topology evidence="12">Single-pass membrane protein</topology>
    </subcellularLocation>
</comment>
<comment type="catalytic activity">
    <reaction evidence="12">
        <text>a very-long-chain (3R)-3-hydroxyacyl-CoA + NADP(+) = a very-long-chain 3-oxoacyl-CoA + NADPH + H(+)</text>
        <dbReference type="Rhea" id="RHEA:48680"/>
        <dbReference type="ChEBI" id="CHEBI:15378"/>
        <dbReference type="ChEBI" id="CHEBI:57783"/>
        <dbReference type="ChEBI" id="CHEBI:58349"/>
        <dbReference type="ChEBI" id="CHEBI:85440"/>
        <dbReference type="ChEBI" id="CHEBI:90725"/>
        <dbReference type="EC" id="1.1.1.330"/>
    </reaction>
</comment>
<dbReference type="PROSITE" id="PS00061">
    <property type="entry name" value="ADH_SHORT"/>
    <property type="match status" value="1"/>
</dbReference>
<evidence type="ECO:0000313" key="16">
    <source>
        <dbReference type="Proteomes" id="UP000053447"/>
    </source>
</evidence>
<gene>
    <name evidence="15" type="ORF">T551_01378</name>
</gene>
<feature type="transmembrane region" description="Helical" evidence="14">
    <location>
        <begin position="18"/>
        <end position="38"/>
    </location>
</feature>
<comment type="pathway">
    <text evidence="1">Lipid metabolism; fatty acid biosynthesis.</text>
</comment>
<evidence type="ECO:0000256" key="5">
    <source>
        <dbReference type="ARBA" id="ARBA00022832"/>
    </source>
</evidence>
<dbReference type="Pfam" id="PF00106">
    <property type="entry name" value="adh_short"/>
    <property type="match status" value="1"/>
</dbReference>
<keyword evidence="16" id="KW-1185">Reference proteome</keyword>
<dbReference type="Gene3D" id="3.40.50.720">
    <property type="entry name" value="NAD(P)-binding Rossmann-like Domain"/>
    <property type="match status" value="1"/>
</dbReference>
<keyword evidence="8 12" id="KW-0560">Oxidoreductase</keyword>
<dbReference type="RefSeq" id="XP_018230296.1">
    <property type="nucleotide sequence ID" value="XM_018373641.1"/>
</dbReference>